<sequence length="186" mass="21508">MKEDKVDQLFKRMQDQLDIHEPSADHQLRFLEKLQQQNKVIPLQPKKRNWYKAFAIAASIAVLFGIAFTMLPSNTSTEAELASVSPQMQETQSFFTSAIQIQLEEINKVSSEETKELVTDAMKQIAKLESDYETLKEDLVRSENDKRVISAMIKNFQKRANLLEEVLQKINEINEYKLSKNENSIL</sequence>
<feature type="coiled-coil region" evidence="1">
    <location>
        <begin position="111"/>
        <end position="173"/>
    </location>
</feature>
<evidence type="ECO:0000256" key="1">
    <source>
        <dbReference type="SAM" id="Coils"/>
    </source>
</evidence>
<name>A0A937D8X7_9FLAO</name>
<evidence type="ECO:0000313" key="3">
    <source>
        <dbReference type="EMBL" id="MBL0683157.1"/>
    </source>
</evidence>
<feature type="transmembrane region" description="Helical" evidence="2">
    <location>
        <begin position="53"/>
        <end position="71"/>
    </location>
</feature>
<protein>
    <recommendedName>
        <fullName evidence="5">DUF4179 domain-containing protein</fullName>
    </recommendedName>
</protein>
<accession>A0A937D8X7</accession>
<proteinExistence type="predicted"/>
<keyword evidence="2" id="KW-1133">Transmembrane helix</keyword>
<dbReference type="AlphaFoldDB" id="A0A937D8X7"/>
<keyword evidence="2" id="KW-0472">Membrane</keyword>
<gene>
    <name evidence="3" type="ORF">JJQ60_06495</name>
</gene>
<dbReference type="Proteomes" id="UP000651057">
    <property type="component" value="Unassembled WGS sequence"/>
</dbReference>
<keyword evidence="1" id="KW-0175">Coiled coil</keyword>
<organism evidence="3 4">
    <name type="scientific">Aquimarina mytili</name>
    <dbReference type="NCBI Taxonomy" id="874423"/>
    <lineage>
        <taxon>Bacteria</taxon>
        <taxon>Pseudomonadati</taxon>
        <taxon>Bacteroidota</taxon>
        <taxon>Flavobacteriia</taxon>
        <taxon>Flavobacteriales</taxon>
        <taxon>Flavobacteriaceae</taxon>
        <taxon>Aquimarina</taxon>
    </lineage>
</organism>
<evidence type="ECO:0008006" key="5">
    <source>
        <dbReference type="Google" id="ProtNLM"/>
    </source>
</evidence>
<keyword evidence="4" id="KW-1185">Reference proteome</keyword>
<evidence type="ECO:0000256" key="2">
    <source>
        <dbReference type="SAM" id="Phobius"/>
    </source>
</evidence>
<comment type="caution">
    <text evidence="3">The sequence shown here is derived from an EMBL/GenBank/DDBJ whole genome shotgun (WGS) entry which is preliminary data.</text>
</comment>
<dbReference type="RefSeq" id="WP_201917872.1">
    <property type="nucleotide sequence ID" value="NZ_BAABAX010000023.1"/>
</dbReference>
<reference evidence="3" key="1">
    <citation type="submission" date="2021-01" db="EMBL/GenBank/DDBJ databases">
        <authorList>
            <person name="Zhong Y.L."/>
        </authorList>
    </citation>
    <scope>NUCLEOTIDE SEQUENCE</scope>
    <source>
        <strain evidence="3">KCTC 23302</strain>
    </source>
</reference>
<dbReference type="EMBL" id="JAERQJ010000002">
    <property type="protein sequence ID" value="MBL0683157.1"/>
    <property type="molecule type" value="Genomic_DNA"/>
</dbReference>
<keyword evidence="2" id="KW-0812">Transmembrane</keyword>
<evidence type="ECO:0000313" key="4">
    <source>
        <dbReference type="Proteomes" id="UP000651057"/>
    </source>
</evidence>